<feature type="transmembrane region" description="Helical" evidence="1">
    <location>
        <begin position="6"/>
        <end position="30"/>
    </location>
</feature>
<feature type="transmembrane region" description="Helical" evidence="1">
    <location>
        <begin position="85"/>
        <end position="105"/>
    </location>
</feature>
<proteinExistence type="predicted"/>
<dbReference type="RefSeq" id="WP_099959366.1">
    <property type="nucleotide sequence ID" value="NZ_CAURXN010000025.1"/>
</dbReference>
<evidence type="ECO:0000313" key="7">
    <source>
        <dbReference type="Proteomes" id="UP000230056"/>
    </source>
</evidence>
<evidence type="ECO:0000313" key="5">
    <source>
        <dbReference type="Proteomes" id="UP000228552"/>
    </source>
</evidence>
<dbReference type="GeneID" id="93329220"/>
<evidence type="ECO:0000313" key="6">
    <source>
        <dbReference type="Proteomes" id="UP000229011"/>
    </source>
</evidence>
<dbReference type="EMBL" id="PEQY01000001">
    <property type="protein sequence ID" value="PIM80785.1"/>
    <property type="molecule type" value="Genomic_DNA"/>
</dbReference>
<dbReference type="Proteomes" id="UP000230056">
    <property type="component" value="Chromosome"/>
</dbReference>
<dbReference type="EMBL" id="CP024700">
    <property type="protein sequence ID" value="ATV62086.1"/>
    <property type="molecule type" value="Genomic_DNA"/>
</dbReference>
<name>A0A2G9ECX5_9FUSO</name>
<keyword evidence="1" id="KW-1133">Transmembrane helix</keyword>
<keyword evidence="5" id="KW-1185">Reference proteome</keyword>
<dbReference type="EMBL" id="CP024699">
    <property type="protein sequence ID" value="ATV58320.1"/>
    <property type="molecule type" value="Genomic_DNA"/>
</dbReference>
<dbReference type="AlphaFoldDB" id="A0A2G9ECX5"/>
<feature type="transmembrane region" description="Helical" evidence="1">
    <location>
        <begin position="59"/>
        <end position="78"/>
    </location>
</feature>
<keyword evidence="1" id="KW-0472">Membrane</keyword>
<organism evidence="4 6">
    <name type="scientific">Fusobacterium pseudoperiodonticum</name>
    <dbReference type="NCBI Taxonomy" id="2663009"/>
    <lineage>
        <taxon>Bacteria</taxon>
        <taxon>Fusobacteriati</taxon>
        <taxon>Fusobacteriota</taxon>
        <taxon>Fusobacteriia</taxon>
        <taxon>Fusobacteriales</taxon>
        <taxon>Fusobacteriaceae</taxon>
        <taxon>Fusobacterium</taxon>
    </lineage>
</organism>
<evidence type="ECO:0000313" key="3">
    <source>
        <dbReference type="EMBL" id="ATV62086.1"/>
    </source>
</evidence>
<reference evidence="2 7" key="2">
    <citation type="submission" date="2017-11" db="EMBL/GenBank/DDBJ databases">
        <title>Genome sequencing of Fusobacterium periodonticum KCOM 1261.</title>
        <authorList>
            <person name="Kook J.-K."/>
            <person name="Park S.-N."/>
            <person name="Lim Y.K."/>
        </authorList>
    </citation>
    <scope>NUCLEOTIDE SEQUENCE [LARGE SCALE GENOMIC DNA]</scope>
    <source>
        <strain evidence="2 7">KCOM 1261</strain>
    </source>
</reference>
<keyword evidence="1" id="KW-0812">Transmembrane</keyword>
<protein>
    <submittedName>
        <fullName evidence="4">Uncharacterized protein</fullName>
    </submittedName>
</protein>
<sequence>MTIVISLILIFIGNSLPLNGILMGVVLPFVSFIIGKRINPFFIFLAWLLYSLQTDKYSYNFLILVLFSIVNFFLFHYVEYNKKSILYLVPLDVAFYMLVVFKSVINNEIDIVYLVVNIVSFFILNYFYSSRKNKRKVDEA</sequence>
<evidence type="ECO:0000313" key="2">
    <source>
        <dbReference type="EMBL" id="ATV58320.1"/>
    </source>
</evidence>
<evidence type="ECO:0000313" key="4">
    <source>
        <dbReference type="EMBL" id="PIM80785.1"/>
    </source>
</evidence>
<dbReference type="Proteomes" id="UP000228552">
    <property type="component" value="Chromosome"/>
</dbReference>
<evidence type="ECO:0000256" key="1">
    <source>
        <dbReference type="SAM" id="Phobius"/>
    </source>
</evidence>
<gene>
    <name evidence="4" type="ORF">CTM71_10650</name>
    <name evidence="2" type="ORF">CTM72_00320</name>
    <name evidence="3" type="ORF">CTM74_09750</name>
</gene>
<reference evidence="4 6" key="1">
    <citation type="submission" date="2017-11" db="EMBL/GenBank/DDBJ databases">
        <title>Genome sequencing of Fusobacterium periodonticum KCOM 1259.</title>
        <authorList>
            <person name="Kook J.-K."/>
            <person name="Park S.-N."/>
            <person name="Lim Y.K."/>
        </authorList>
    </citation>
    <scope>NUCLEOTIDE SEQUENCE [LARGE SCALE GENOMIC DNA]</scope>
    <source>
        <strain evidence="4 6">KCOM 1259</strain>
    </source>
</reference>
<dbReference type="Proteomes" id="UP000229011">
    <property type="component" value="Unassembled WGS sequence"/>
</dbReference>
<feature type="transmembrane region" description="Helical" evidence="1">
    <location>
        <begin position="111"/>
        <end position="128"/>
    </location>
</feature>
<reference evidence="3 5" key="3">
    <citation type="submission" date="2017-11" db="EMBL/GenBank/DDBJ databases">
        <title>Genome sequencing of Fusobacterium periodonticum KCOM 1263.</title>
        <authorList>
            <person name="Kook J.-K."/>
            <person name="Park S.-N."/>
            <person name="Lim Y.K."/>
        </authorList>
    </citation>
    <scope>NUCLEOTIDE SEQUENCE [LARGE SCALE GENOMIC DNA]</scope>
    <source>
        <strain evidence="3 5">KCOM 1263</strain>
    </source>
</reference>
<accession>A0A2G9ECX5</accession>